<name>A0A0R3RVV4_9BILA</name>
<evidence type="ECO:0000313" key="4">
    <source>
        <dbReference type="WBParaSite" id="EEL_0000626501-mRNA-1"/>
    </source>
</evidence>
<protein>
    <submittedName>
        <fullName evidence="4">Uncharacterized protein</fullName>
    </submittedName>
</protein>
<accession>A0A0R3RVV4</accession>
<evidence type="ECO:0000313" key="3">
    <source>
        <dbReference type="Proteomes" id="UP000050640"/>
    </source>
</evidence>
<dbReference type="GO" id="GO:0097484">
    <property type="term" value="P:dendrite extension"/>
    <property type="evidence" value="ECO:0007669"/>
    <property type="project" value="TreeGrafter"/>
</dbReference>
<dbReference type="PANTHER" id="PTHR34253">
    <property type="entry name" value="PROTEIN LLP HOMOLOG"/>
    <property type="match status" value="1"/>
</dbReference>
<organism evidence="3 4">
    <name type="scientific">Elaeophora elaphi</name>
    <dbReference type="NCBI Taxonomy" id="1147741"/>
    <lineage>
        <taxon>Eukaryota</taxon>
        <taxon>Metazoa</taxon>
        <taxon>Ecdysozoa</taxon>
        <taxon>Nematoda</taxon>
        <taxon>Chromadorea</taxon>
        <taxon>Rhabditida</taxon>
        <taxon>Spirurina</taxon>
        <taxon>Spiruromorpha</taxon>
        <taxon>Filarioidea</taxon>
        <taxon>Onchocercidae</taxon>
        <taxon>Elaeophora</taxon>
    </lineage>
</organism>
<feature type="region of interest" description="Disordered" evidence="2">
    <location>
        <begin position="132"/>
        <end position="154"/>
    </location>
</feature>
<evidence type="ECO:0000256" key="2">
    <source>
        <dbReference type="SAM" id="MobiDB-lite"/>
    </source>
</evidence>
<evidence type="ECO:0000256" key="1">
    <source>
        <dbReference type="ARBA" id="ARBA00034118"/>
    </source>
</evidence>
<dbReference type="PANTHER" id="PTHR34253:SF1">
    <property type="entry name" value="PROTEIN LLP HOMOLOG"/>
    <property type="match status" value="1"/>
</dbReference>
<dbReference type="GO" id="GO:0005730">
    <property type="term" value="C:nucleolus"/>
    <property type="evidence" value="ECO:0007669"/>
    <property type="project" value="TreeGrafter"/>
</dbReference>
<comment type="similarity">
    <text evidence="1">Belongs to the learning-associated protein family.</text>
</comment>
<dbReference type="AlphaFoldDB" id="A0A0R3RVV4"/>
<keyword evidence="3" id="KW-1185">Reference proteome</keyword>
<dbReference type="Proteomes" id="UP000050640">
    <property type="component" value="Unplaced"/>
</dbReference>
<dbReference type="Pfam" id="PF10169">
    <property type="entry name" value="LLPH"/>
    <property type="match status" value="1"/>
</dbReference>
<sequence>MAKSIRSKSKRRVRAIKRERLAPRVLKRLQATVSNLGCNKIKMEIDNPDLAADSNVQFEKVSYASAQSYGEEEMDDRMTRMIIFSFSALIGVKSEKKCFLKFQMETDNGNFNLKTMKKPDGSYPVWLSQRKIKRKKREQKIKQNAKRRKARKIR</sequence>
<dbReference type="InterPro" id="IPR018784">
    <property type="entry name" value="LLPH-like"/>
</dbReference>
<reference evidence="4" key="1">
    <citation type="submission" date="2017-02" db="UniProtKB">
        <authorList>
            <consortium name="WormBaseParasite"/>
        </authorList>
    </citation>
    <scope>IDENTIFICATION</scope>
</reference>
<proteinExistence type="inferred from homology"/>
<dbReference type="GO" id="GO:0001099">
    <property type="term" value="F:basal RNA polymerase II transcription machinery binding"/>
    <property type="evidence" value="ECO:0007669"/>
    <property type="project" value="TreeGrafter"/>
</dbReference>
<dbReference type="WBParaSite" id="EEL_0000626501-mRNA-1">
    <property type="protein sequence ID" value="EEL_0000626501-mRNA-1"/>
    <property type="gene ID" value="EEL_0000626501"/>
</dbReference>
<dbReference type="GO" id="GO:0003723">
    <property type="term" value="F:RNA binding"/>
    <property type="evidence" value="ECO:0007669"/>
    <property type="project" value="TreeGrafter"/>
</dbReference>